<feature type="signal peptide" evidence="2">
    <location>
        <begin position="1"/>
        <end position="25"/>
    </location>
</feature>
<keyword evidence="2" id="KW-0732">Signal</keyword>
<reference evidence="3 4" key="1">
    <citation type="submission" date="2019-03" db="EMBL/GenBank/DDBJ databases">
        <title>Genomic Encyclopedia of Archaeal and Bacterial Type Strains, Phase II (KMG-II): from individual species to whole genera.</title>
        <authorList>
            <person name="Goeker M."/>
        </authorList>
    </citation>
    <scope>NUCLEOTIDE SEQUENCE [LARGE SCALE GENOMIC DNA]</scope>
    <source>
        <strain evidence="3 4">DSM 45499</strain>
    </source>
</reference>
<dbReference type="RefSeq" id="WP_133903337.1">
    <property type="nucleotide sequence ID" value="NZ_SOCP01000005.1"/>
</dbReference>
<comment type="caution">
    <text evidence="3">The sequence shown here is derived from an EMBL/GenBank/DDBJ whole genome shotgun (WGS) entry which is preliminary data.</text>
</comment>
<evidence type="ECO:0000313" key="3">
    <source>
        <dbReference type="EMBL" id="TDV51910.1"/>
    </source>
</evidence>
<protein>
    <recommendedName>
        <fullName evidence="5">Small secreted domain DUF320</fullName>
    </recommendedName>
</protein>
<keyword evidence="4" id="KW-1185">Reference proteome</keyword>
<organism evidence="3 4">
    <name type="scientific">Actinophytocola oryzae</name>
    <dbReference type="NCBI Taxonomy" id="502181"/>
    <lineage>
        <taxon>Bacteria</taxon>
        <taxon>Bacillati</taxon>
        <taxon>Actinomycetota</taxon>
        <taxon>Actinomycetes</taxon>
        <taxon>Pseudonocardiales</taxon>
        <taxon>Pseudonocardiaceae</taxon>
    </lineage>
</organism>
<feature type="compositionally biased region" description="Polar residues" evidence="1">
    <location>
        <begin position="106"/>
        <end position="118"/>
    </location>
</feature>
<evidence type="ECO:0000256" key="1">
    <source>
        <dbReference type="SAM" id="MobiDB-lite"/>
    </source>
</evidence>
<feature type="chain" id="PRO_5021030717" description="Small secreted domain DUF320" evidence="2">
    <location>
        <begin position="26"/>
        <end position="118"/>
    </location>
</feature>
<dbReference type="Proteomes" id="UP000294927">
    <property type="component" value="Unassembled WGS sequence"/>
</dbReference>
<evidence type="ECO:0000256" key="2">
    <source>
        <dbReference type="SAM" id="SignalP"/>
    </source>
</evidence>
<evidence type="ECO:0008006" key="5">
    <source>
        <dbReference type="Google" id="ProtNLM"/>
    </source>
</evidence>
<gene>
    <name evidence="3" type="ORF">CLV71_10539</name>
</gene>
<evidence type="ECO:0000313" key="4">
    <source>
        <dbReference type="Proteomes" id="UP000294927"/>
    </source>
</evidence>
<dbReference type="OrthoDB" id="3627717at2"/>
<name>A0A4R7VQ93_9PSEU</name>
<dbReference type="EMBL" id="SOCP01000005">
    <property type="protein sequence ID" value="TDV51910.1"/>
    <property type="molecule type" value="Genomic_DNA"/>
</dbReference>
<accession>A0A4R7VQ93</accession>
<feature type="region of interest" description="Disordered" evidence="1">
    <location>
        <begin position="94"/>
        <end position="118"/>
    </location>
</feature>
<sequence>MIKKIGFATLGAAAGMVMLSGFASAEGTHAGGFPGASGDDNQVGLVNANNVDVLHNVNVNVGVCDNTIGVGAVQVPVDHALNGLGLNLLSSGTNTGASAAPESCAANENTDGGTFQSK</sequence>
<dbReference type="AlphaFoldDB" id="A0A4R7VQ93"/>
<proteinExistence type="predicted"/>